<keyword evidence="2" id="KW-1185">Reference proteome</keyword>
<sequence>MKAHCICCPCGVHCVFRRRTRNSTKNIRAFARVAVTRVLVFLVL</sequence>
<organism evidence="1 2">
    <name type="scientific">Anopheles arabiensis</name>
    <name type="common">Mosquito</name>
    <dbReference type="NCBI Taxonomy" id="7173"/>
    <lineage>
        <taxon>Eukaryota</taxon>
        <taxon>Metazoa</taxon>
        <taxon>Ecdysozoa</taxon>
        <taxon>Arthropoda</taxon>
        <taxon>Hexapoda</taxon>
        <taxon>Insecta</taxon>
        <taxon>Pterygota</taxon>
        <taxon>Neoptera</taxon>
        <taxon>Endopterygota</taxon>
        <taxon>Diptera</taxon>
        <taxon>Nematocera</taxon>
        <taxon>Culicoidea</taxon>
        <taxon>Culicidae</taxon>
        <taxon>Anophelinae</taxon>
        <taxon>Anopheles</taxon>
    </lineage>
</organism>
<proteinExistence type="predicted"/>
<name>A0A182IFS7_ANOAR</name>
<accession>A0A182IFS7</accession>
<dbReference type="AlphaFoldDB" id="A0A182IFS7"/>
<dbReference type="VEuPathDB" id="VectorBase:AARA014335"/>
<protein>
    <submittedName>
        <fullName evidence="1">Uncharacterized protein</fullName>
    </submittedName>
</protein>
<dbReference type="EnsemblMetazoa" id="AARA014335-RA">
    <property type="protein sequence ID" value="AARA014335-PA"/>
    <property type="gene ID" value="AARA014335"/>
</dbReference>
<evidence type="ECO:0000313" key="1">
    <source>
        <dbReference type="EnsemblMetazoa" id="AARA014335-PA"/>
    </source>
</evidence>
<reference evidence="1" key="1">
    <citation type="submission" date="2022-08" db="UniProtKB">
        <authorList>
            <consortium name="EnsemblMetazoa"/>
        </authorList>
    </citation>
    <scope>IDENTIFICATION</scope>
    <source>
        <strain evidence="1">Dongola</strain>
    </source>
</reference>
<evidence type="ECO:0000313" key="2">
    <source>
        <dbReference type="Proteomes" id="UP000075840"/>
    </source>
</evidence>
<dbReference type="Proteomes" id="UP000075840">
    <property type="component" value="Unassembled WGS sequence"/>
</dbReference>
<dbReference type="EMBL" id="APCN01001605">
    <property type="status" value="NOT_ANNOTATED_CDS"/>
    <property type="molecule type" value="Genomic_DNA"/>
</dbReference>